<sequence length="225" mass="25218">MKNVKKQRNPVLLVHGIFDTGRVFDNMIPYLNQRGWTVYDLDLVPNNGNIGLDTLAQQVADYIDATFEPEQPLDLVGFSMGGIVSRYYVQRLGGINRVQRFVTISSPHHGTWIAYCRQGVGCIQMRPDSVLLQDLNQDVEMLRQIDFTSIWTPYDLMIVPASSSQMPVGREVIVPVLNHSWMLSDSGSLAAVAEALTIQNSTWTPSQCANNIQKTQPNTEKSSVY</sequence>
<dbReference type="RefSeq" id="WP_169264713.1">
    <property type="nucleotide sequence ID" value="NZ_CAWOXK010000001.1"/>
</dbReference>
<keyword evidence="3" id="KW-1185">Reference proteome</keyword>
<proteinExistence type="predicted"/>
<dbReference type="KEGG" id="bsen:DP114_23430"/>
<gene>
    <name evidence="2" type="ORF">DP114_23430</name>
</gene>
<feature type="domain" description="AB hydrolase-1" evidence="1">
    <location>
        <begin position="9"/>
        <end position="186"/>
    </location>
</feature>
<dbReference type="PANTHER" id="PTHR37946">
    <property type="entry name" value="SLL1969 PROTEIN"/>
    <property type="match status" value="1"/>
</dbReference>
<dbReference type="EMBL" id="CP030118">
    <property type="protein sequence ID" value="QDL10452.1"/>
    <property type="molecule type" value="Genomic_DNA"/>
</dbReference>
<dbReference type="InterPro" id="IPR000073">
    <property type="entry name" value="AB_hydrolase_1"/>
</dbReference>
<protein>
    <submittedName>
        <fullName evidence="2">Lipase</fullName>
    </submittedName>
</protein>
<evidence type="ECO:0000259" key="1">
    <source>
        <dbReference type="Pfam" id="PF00561"/>
    </source>
</evidence>
<evidence type="ECO:0000313" key="2">
    <source>
        <dbReference type="EMBL" id="QDL10452.1"/>
    </source>
</evidence>
<dbReference type="PANTHER" id="PTHR37946:SF1">
    <property type="entry name" value="SLL1969 PROTEIN"/>
    <property type="match status" value="1"/>
</dbReference>
<dbReference type="Pfam" id="PF00561">
    <property type="entry name" value="Abhydrolase_1"/>
    <property type="match status" value="1"/>
</dbReference>
<dbReference type="SUPFAM" id="SSF53474">
    <property type="entry name" value="alpha/beta-Hydrolases"/>
    <property type="match status" value="1"/>
</dbReference>
<accession>A0A856MIQ1</accession>
<evidence type="ECO:0000313" key="3">
    <source>
        <dbReference type="Proteomes" id="UP000503129"/>
    </source>
</evidence>
<dbReference type="AlphaFoldDB" id="A0A856MIQ1"/>
<organism evidence="2 3">
    <name type="scientific">Brasilonema sennae CENA114</name>
    <dbReference type="NCBI Taxonomy" id="415709"/>
    <lineage>
        <taxon>Bacteria</taxon>
        <taxon>Bacillati</taxon>
        <taxon>Cyanobacteriota</taxon>
        <taxon>Cyanophyceae</taxon>
        <taxon>Nostocales</taxon>
        <taxon>Scytonemataceae</taxon>
        <taxon>Brasilonema</taxon>
        <taxon>Bromeliae group (in: Brasilonema)</taxon>
    </lineage>
</organism>
<dbReference type="Proteomes" id="UP000503129">
    <property type="component" value="Chromosome"/>
</dbReference>
<dbReference type="InterPro" id="IPR029058">
    <property type="entry name" value="AB_hydrolase_fold"/>
</dbReference>
<reference evidence="2 3" key="1">
    <citation type="submission" date="2018-06" db="EMBL/GenBank/DDBJ databases">
        <title>Comparative genomics of Brasilonema spp. strains.</title>
        <authorList>
            <person name="Alvarenga D.O."/>
            <person name="Fiore M.F."/>
            <person name="Varani A.M."/>
        </authorList>
    </citation>
    <scope>NUCLEOTIDE SEQUENCE [LARGE SCALE GENOMIC DNA]</scope>
    <source>
        <strain evidence="2 3">CENA114</strain>
    </source>
</reference>
<dbReference type="Gene3D" id="3.40.50.1820">
    <property type="entry name" value="alpha/beta hydrolase"/>
    <property type="match status" value="1"/>
</dbReference>
<name>A0A856MIQ1_9CYAN</name>